<comment type="function">
    <text evidence="7">Component of the 60-80S U3 small nucleolar ribonucleoprotein (U3 snoRNP). Required for the early cleavages during pre-18S ribosomal RNA processing. Part of the small subunit (SSU) processome, first precursor of the small eukaryotic ribosomal subunit. During the assembly of the SSU processome in the nucleolus, many ribosome biogenesis factors, an RNA chaperone and ribosomal proteins associate with the nascent pre-rRNA and work in concert to generate RNA folding, modifications, rearrangements and cleavage as well as targeted degradation of pre-ribosomal RNA by the RNA exosome.</text>
</comment>
<organism evidence="14 15">
    <name type="scientific">Electrophorus voltai</name>
    <dbReference type="NCBI Taxonomy" id="2609070"/>
    <lineage>
        <taxon>Eukaryota</taxon>
        <taxon>Metazoa</taxon>
        <taxon>Chordata</taxon>
        <taxon>Craniata</taxon>
        <taxon>Vertebrata</taxon>
        <taxon>Euteleostomi</taxon>
        <taxon>Actinopterygii</taxon>
        <taxon>Neopterygii</taxon>
        <taxon>Teleostei</taxon>
        <taxon>Ostariophysi</taxon>
        <taxon>Gymnotiformes</taxon>
        <taxon>Gymnotoidei</taxon>
        <taxon>Gymnotidae</taxon>
        <taxon>Electrophorus</taxon>
    </lineage>
</organism>
<dbReference type="Proteomes" id="UP001239994">
    <property type="component" value="Unassembled WGS sequence"/>
</dbReference>
<accession>A0AAD8YU42</accession>
<dbReference type="SUPFAM" id="SSF55174">
    <property type="entry name" value="Alpha-L RNA-binding motif"/>
    <property type="match status" value="1"/>
</dbReference>
<name>A0AAD8YU42_9TELE</name>
<feature type="compositionally biased region" description="Polar residues" evidence="12">
    <location>
        <begin position="270"/>
        <end position="284"/>
    </location>
</feature>
<evidence type="ECO:0000256" key="9">
    <source>
        <dbReference type="ARBA" id="ARBA00069727"/>
    </source>
</evidence>
<evidence type="ECO:0000256" key="10">
    <source>
        <dbReference type="ARBA" id="ARBA00072223"/>
    </source>
</evidence>
<protein>
    <recommendedName>
        <fullName evidence="9">U3 small nucleolar ribonucleoprotein protein IMP3</fullName>
    </recommendedName>
    <alternativeName>
        <fullName evidence="10">U3 small nucleolar ribonucleoprotein protein imp3</fullName>
    </alternativeName>
</protein>
<proteinExistence type="inferred from homology"/>
<sequence>MVRKLKFHEQKLLRKVDFINWEVDNNLHEVKVLRKYHIEKREDYTKYNKLSRNIREVAQKIRDLDEKDGFRAQSTSQLLEKLYSVGLIPTKQSLSLANEVNASSFCRRRLPSVMLKLRMAQNLKTAITFIEQGHIRVGPEIITDPAFIVTRNMEDFVTWVDSSKIKQHVMTYNEEENSTQLGKRVPCWKTRSGSEEMGCTSAKQLSAVPGDEEGRGKAYGNGEALSDEYKMKGLEKVKYVHGEEERTNTRNQENLEKNTLFHKGKHKDASGNSNKISIHSSESQQEFFRMLDEKIEKGRDYCSEEEDVT</sequence>
<comment type="caution">
    <text evidence="14">The sequence shown here is derived from an EMBL/GenBank/DDBJ whole genome shotgun (WGS) entry which is preliminary data.</text>
</comment>
<evidence type="ECO:0000256" key="6">
    <source>
        <dbReference type="ARBA" id="ARBA00023274"/>
    </source>
</evidence>
<dbReference type="GO" id="GO:0042254">
    <property type="term" value="P:ribosome biogenesis"/>
    <property type="evidence" value="ECO:0007669"/>
    <property type="project" value="UniProtKB-KW"/>
</dbReference>
<evidence type="ECO:0000256" key="11">
    <source>
        <dbReference type="PROSITE-ProRule" id="PRU00182"/>
    </source>
</evidence>
<dbReference type="AlphaFoldDB" id="A0AAD8YU42"/>
<dbReference type="InterPro" id="IPR002942">
    <property type="entry name" value="S4_RNA-bd"/>
</dbReference>
<dbReference type="CDD" id="cd00165">
    <property type="entry name" value="S4"/>
    <property type="match status" value="1"/>
</dbReference>
<evidence type="ECO:0000256" key="8">
    <source>
        <dbReference type="ARBA" id="ARBA00046634"/>
    </source>
</evidence>
<keyword evidence="15" id="KW-1185">Reference proteome</keyword>
<dbReference type="PROSITE" id="PS50889">
    <property type="entry name" value="S4"/>
    <property type="match status" value="1"/>
</dbReference>
<comment type="subcellular location">
    <subcellularLocation>
        <location evidence="1">Nucleus</location>
        <location evidence="1">Nucleolus</location>
    </subcellularLocation>
</comment>
<dbReference type="EMBL" id="JAROKS010000024">
    <property type="protein sequence ID" value="KAK1786771.1"/>
    <property type="molecule type" value="Genomic_DNA"/>
</dbReference>
<evidence type="ECO:0000256" key="1">
    <source>
        <dbReference type="ARBA" id="ARBA00004604"/>
    </source>
</evidence>
<dbReference type="Gene3D" id="3.10.290.10">
    <property type="entry name" value="RNA-binding S4 domain"/>
    <property type="match status" value="1"/>
</dbReference>
<feature type="compositionally biased region" description="Basic and acidic residues" evidence="12">
    <location>
        <begin position="245"/>
        <end position="256"/>
    </location>
</feature>
<evidence type="ECO:0000256" key="4">
    <source>
        <dbReference type="ARBA" id="ARBA00022884"/>
    </source>
</evidence>
<feature type="region of interest" description="Disordered" evidence="12">
    <location>
        <begin position="245"/>
        <end position="284"/>
    </location>
</feature>
<dbReference type="Pfam" id="PF15389">
    <property type="entry name" value="DUF4612"/>
    <property type="match status" value="1"/>
</dbReference>
<keyword evidence="3" id="KW-0690">Ribosome biogenesis</keyword>
<dbReference type="GO" id="GO:0019843">
    <property type="term" value="F:rRNA binding"/>
    <property type="evidence" value="ECO:0007669"/>
    <property type="project" value="InterPro"/>
</dbReference>
<dbReference type="InterPro" id="IPR027967">
    <property type="entry name" value="DUF4612"/>
</dbReference>
<evidence type="ECO:0000256" key="12">
    <source>
        <dbReference type="SAM" id="MobiDB-lite"/>
    </source>
</evidence>
<dbReference type="InterPro" id="IPR001912">
    <property type="entry name" value="Ribosomal_uS4_N"/>
</dbReference>
<comment type="similarity">
    <text evidence="2">Belongs to the universal ribosomal protein uS4 family.</text>
</comment>
<dbReference type="GO" id="GO:1990904">
    <property type="term" value="C:ribonucleoprotein complex"/>
    <property type="evidence" value="ECO:0007669"/>
    <property type="project" value="UniProtKB-KW"/>
</dbReference>
<dbReference type="GO" id="GO:0005730">
    <property type="term" value="C:nucleolus"/>
    <property type="evidence" value="ECO:0007669"/>
    <property type="project" value="UniProtKB-SubCell"/>
</dbReference>
<gene>
    <name evidence="14" type="ORF">P4O66_017172</name>
</gene>
<evidence type="ECO:0000313" key="15">
    <source>
        <dbReference type="Proteomes" id="UP001239994"/>
    </source>
</evidence>
<dbReference type="Pfam" id="PF01479">
    <property type="entry name" value="S4"/>
    <property type="match status" value="1"/>
</dbReference>
<evidence type="ECO:0000313" key="14">
    <source>
        <dbReference type="EMBL" id="KAK1786771.1"/>
    </source>
</evidence>
<feature type="region of interest" description="Disordered" evidence="12">
    <location>
        <begin position="199"/>
        <end position="221"/>
    </location>
</feature>
<dbReference type="PANTHER" id="PTHR14974:SF3">
    <property type="entry name" value="SIMILAR TO RIKEN CDNA 1700025G04 GENE"/>
    <property type="match status" value="1"/>
</dbReference>
<dbReference type="PANTHER" id="PTHR14974">
    <property type="entry name" value="SIMILAR TO RIKEN CDNA 1700025G04 GENE"/>
    <property type="match status" value="1"/>
</dbReference>
<reference evidence="14" key="1">
    <citation type="submission" date="2023-03" db="EMBL/GenBank/DDBJ databases">
        <title>Electrophorus voltai genome.</title>
        <authorList>
            <person name="Bian C."/>
        </authorList>
    </citation>
    <scope>NUCLEOTIDE SEQUENCE</scope>
    <source>
        <strain evidence="14">CB-2022</strain>
        <tissue evidence="14">Muscle</tissue>
    </source>
</reference>
<dbReference type="InterPro" id="IPR036986">
    <property type="entry name" value="S4_RNA-bd_sf"/>
</dbReference>
<evidence type="ECO:0000259" key="13">
    <source>
        <dbReference type="SMART" id="SM01390"/>
    </source>
</evidence>
<evidence type="ECO:0000256" key="3">
    <source>
        <dbReference type="ARBA" id="ARBA00022517"/>
    </source>
</evidence>
<keyword evidence="4 11" id="KW-0694">RNA-binding</keyword>
<evidence type="ECO:0000256" key="5">
    <source>
        <dbReference type="ARBA" id="ARBA00023242"/>
    </source>
</evidence>
<evidence type="ECO:0000256" key="2">
    <source>
        <dbReference type="ARBA" id="ARBA00007465"/>
    </source>
</evidence>
<dbReference type="FunFam" id="3.10.290.10:FF:000006">
    <property type="entry name" value="U3 small nucleolar ribonucleoprotein IMP3"/>
    <property type="match status" value="1"/>
</dbReference>
<feature type="domain" description="Small ribosomal subunit protein uS4 N-terminal" evidence="13">
    <location>
        <begin position="4"/>
        <end position="107"/>
    </location>
</feature>
<comment type="subunit">
    <text evidence="8">Part of the small subunit (SSU) processome, composed of more than 70 proteins and the RNA chaperone small nucleolar RNA (snoRNA) U3. Component of a heterotrimeric complex containing IMP3, IMP4 and MPHOSPH10. Interacts with MPHOSPH10.</text>
</comment>
<dbReference type="SMART" id="SM01390">
    <property type="entry name" value="Ribosomal_S4"/>
    <property type="match status" value="1"/>
</dbReference>
<evidence type="ECO:0000256" key="7">
    <source>
        <dbReference type="ARBA" id="ARBA00045281"/>
    </source>
</evidence>
<dbReference type="Pfam" id="PF00163">
    <property type="entry name" value="Ribosomal_S4"/>
    <property type="match status" value="1"/>
</dbReference>
<keyword evidence="6" id="KW-0687">Ribonucleoprotein</keyword>
<keyword evidence="5" id="KW-0539">Nucleus</keyword>